<dbReference type="Gene3D" id="3.10.580.10">
    <property type="entry name" value="CBS-domain"/>
    <property type="match status" value="1"/>
</dbReference>
<feature type="transmembrane region" description="Helical" evidence="9">
    <location>
        <begin position="68"/>
        <end position="91"/>
    </location>
</feature>
<comment type="subcellular location">
    <subcellularLocation>
        <location evidence="1">Membrane</location>
        <topology evidence="1">Multi-pass membrane protein</topology>
    </subcellularLocation>
</comment>
<dbReference type="Proteomes" id="UP001230188">
    <property type="component" value="Unassembled WGS sequence"/>
</dbReference>
<accession>A0AAD7U639</accession>
<evidence type="ECO:0000313" key="12">
    <source>
        <dbReference type="EMBL" id="KAJ8598967.1"/>
    </source>
</evidence>
<dbReference type="InterPro" id="IPR000644">
    <property type="entry name" value="CBS_dom"/>
</dbReference>
<dbReference type="InterPro" id="IPR044751">
    <property type="entry name" value="Ion_transp-like_CBS"/>
</dbReference>
<dbReference type="PROSITE" id="PS51846">
    <property type="entry name" value="CNNM"/>
    <property type="match status" value="1"/>
</dbReference>
<name>A0AAD7U639_9STRA</name>
<dbReference type="PANTHER" id="PTHR12064">
    <property type="entry name" value="METAL TRANSPORTER CNNM"/>
    <property type="match status" value="1"/>
</dbReference>
<evidence type="ECO:0000256" key="5">
    <source>
        <dbReference type="ARBA" id="ARBA00023136"/>
    </source>
</evidence>
<feature type="region of interest" description="Disordered" evidence="8">
    <location>
        <begin position="571"/>
        <end position="600"/>
    </location>
</feature>
<dbReference type="GO" id="GO:0010960">
    <property type="term" value="P:magnesium ion homeostasis"/>
    <property type="evidence" value="ECO:0007669"/>
    <property type="project" value="InterPro"/>
</dbReference>
<dbReference type="GO" id="GO:0016020">
    <property type="term" value="C:membrane"/>
    <property type="evidence" value="ECO:0007669"/>
    <property type="project" value="UniProtKB-SubCell"/>
</dbReference>
<keyword evidence="13" id="KW-1185">Reference proteome</keyword>
<dbReference type="AlphaFoldDB" id="A0AAD7U639"/>
<keyword evidence="2 7" id="KW-0812">Transmembrane</keyword>
<evidence type="ECO:0000259" key="11">
    <source>
        <dbReference type="PROSITE" id="PS51846"/>
    </source>
</evidence>
<dbReference type="PROSITE" id="PS51371">
    <property type="entry name" value="CBS"/>
    <property type="match status" value="1"/>
</dbReference>
<feature type="region of interest" description="Disordered" evidence="8">
    <location>
        <begin position="513"/>
        <end position="539"/>
    </location>
</feature>
<keyword evidence="6" id="KW-0129">CBS domain</keyword>
<feature type="compositionally biased region" description="Basic and acidic residues" evidence="8">
    <location>
        <begin position="530"/>
        <end position="539"/>
    </location>
</feature>
<feature type="domain" description="CNNM transmembrane" evidence="11">
    <location>
        <begin position="4"/>
        <end position="183"/>
    </location>
</feature>
<dbReference type="InterPro" id="IPR045095">
    <property type="entry name" value="ACDP"/>
</dbReference>
<evidence type="ECO:0000256" key="4">
    <source>
        <dbReference type="ARBA" id="ARBA00022989"/>
    </source>
</evidence>
<dbReference type="PANTHER" id="PTHR12064:SF94">
    <property type="entry name" value="UNEXTENDED PROTEIN"/>
    <property type="match status" value="1"/>
</dbReference>
<evidence type="ECO:0000259" key="10">
    <source>
        <dbReference type="PROSITE" id="PS51371"/>
    </source>
</evidence>
<evidence type="ECO:0000256" key="1">
    <source>
        <dbReference type="ARBA" id="ARBA00004141"/>
    </source>
</evidence>
<evidence type="ECO:0000256" key="2">
    <source>
        <dbReference type="ARBA" id="ARBA00022692"/>
    </source>
</evidence>
<feature type="compositionally biased region" description="Low complexity" evidence="8">
    <location>
        <begin position="571"/>
        <end position="586"/>
    </location>
</feature>
<dbReference type="Pfam" id="PF25562">
    <property type="entry name" value="CNBH_CNNM2_C"/>
    <property type="match status" value="1"/>
</dbReference>
<protein>
    <submittedName>
        <fullName evidence="12">Uncharacterized protein</fullName>
    </submittedName>
</protein>
<evidence type="ECO:0000256" key="7">
    <source>
        <dbReference type="PROSITE-ProRule" id="PRU01193"/>
    </source>
</evidence>
<dbReference type="Pfam" id="PF01595">
    <property type="entry name" value="CNNM"/>
    <property type="match status" value="1"/>
</dbReference>
<comment type="caution">
    <text evidence="12">The sequence shown here is derived from an EMBL/GenBank/DDBJ whole genome shotgun (WGS) entry which is preliminary data.</text>
</comment>
<dbReference type="InterPro" id="IPR046342">
    <property type="entry name" value="CBS_dom_sf"/>
</dbReference>
<dbReference type="FunFam" id="3.10.580.10:FF:000006">
    <property type="entry name" value="DUF21 and CBS domain protein"/>
    <property type="match status" value="1"/>
</dbReference>
<feature type="region of interest" description="Disordered" evidence="8">
    <location>
        <begin position="546"/>
        <end position="565"/>
    </location>
</feature>
<evidence type="ECO:0000313" key="13">
    <source>
        <dbReference type="Proteomes" id="UP001230188"/>
    </source>
</evidence>
<keyword evidence="5 7" id="KW-0472">Membrane</keyword>
<keyword evidence="3" id="KW-0677">Repeat</keyword>
<feature type="domain" description="CBS" evidence="10">
    <location>
        <begin position="202"/>
        <end position="263"/>
    </location>
</feature>
<dbReference type="InterPro" id="IPR002550">
    <property type="entry name" value="CNNM"/>
</dbReference>
<feature type="transmembrane region" description="Helical" evidence="9">
    <location>
        <begin position="127"/>
        <end position="147"/>
    </location>
</feature>
<gene>
    <name evidence="12" type="ORF">CTAYLR_010707</name>
</gene>
<feature type="compositionally biased region" description="Basic and acidic residues" evidence="8">
    <location>
        <begin position="590"/>
        <end position="600"/>
    </location>
</feature>
<dbReference type="Pfam" id="PF00571">
    <property type="entry name" value="CBS"/>
    <property type="match status" value="1"/>
</dbReference>
<feature type="transmembrane region" description="Helical" evidence="9">
    <location>
        <begin position="97"/>
        <end position="115"/>
    </location>
</feature>
<sequence length="600" mass="65751">MGSSVFDYLLTYAIIILLVMLSGLFSGLTLGLLGLDKTGLEIVIGGGTAEEKKFAKKLVPLRKDGNRLLCTLLLGNVLVNAWLSIFLATLFTSTVGLVLSTALIVIFGEILPQAVCSRHALKIGASLVPLVRFFLLALAPVAVPLGWCLDLLLGQDVGTVHTRTEILSYMRVHVQRGELDDESGQVMRGALEMTQKPIVDVMTPLEDVYMLPEGTTLSFKEIREIFEHGFSRVPVFRGERTNIVGLLFVKDLIFVDPEDETPLSSLLSIFDRGLLIVDETNALDDVLRIFKRGHGHLALVRAAAAASLSSSPKLLPQFLDIEANNEIVGIVTLEDIVEEIIGDEIIDETDVFVDVDRRVKVQGRDNFDFTKLRRLDAEFVDERLSPEEIKAVTAHLQTNLKLVDDVEALVRRARVVDMRRVSKTLNPENISKKDFIYVKGTPATFATLVLSGKLSVLAGKDNFRSEAGPWSVLGVDALVESSCADDSSSFVPDFTAFIATSTIRCLFLQPLRAPQSDDDASSSFRRRAPRRLESQKERRIEITERRRQLAMGVSQRKKKLGSAGGSLSCLPIASSSSAPAVSAAVSETPTKPDDDPPPRA</sequence>
<dbReference type="CDD" id="cd04590">
    <property type="entry name" value="CBS_pair_CorC_HlyC_assoc"/>
    <property type="match status" value="1"/>
</dbReference>
<proteinExistence type="predicted"/>
<keyword evidence="4 7" id="KW-1133">Transmembrane helix</keyword>
<organism evidence="12 13">
    <name type="scientific">Chrysophaeum taylorii</name>
    <dbReference type="NCBI Taxonomy" id="2483200"/>
    <lineage>
        <taxon>Eukaryota</taxon>
        <taxon>Sar</taxon>
        <taxon>Stramenopiles</taxon>
        <taxon>Ochrophyta</taxon>
        <taxon>Pelagophyceae</taxon>
        <taxon>Pelagomonadales</taxon>
        <taxon>Pelagomonadaceae</taxon>
        <taxon>Chrysophaeum</taxon>
    </lineage>
</organism>
<evidence type="ECO:0000256" key="8">
    <source>
        <dbReference type="SAM" id="MobiDB-lite"/>
    </source>
</evidence>
<dbReference type="EMBL" id="JAQMWT010000600">
    <property type="protein sequence ID" value="KAJ8598967.1"/>
    <property type="molecule type" value="Genomic_DNA"/>
</dbReference>
<evidence type="ECO:0000256" key="6">
    <source>
        <dbReference type="PROSITE-ProRule" id="PRU00703"/>
    </source>
</evidence>
<reference evidence="12" key="1">
    <citation type="submission" date="2023-01" db="EMBL/GenBank/DDBJ databases">
        <title>Metagenome sequencing of chrysophaentin producing Chrysophaeum taylorii.</title>
        <authorList>
            <person name="Davison J."/>
            <person name="Bewley C."/>
        </authorList>
    </citation>
    <scope>NUCLEOTIDE SEQUENCE</scope>
    <source>
        <strain evidence="12">NIES-1699</strain>
    </source>
</reference>
<dbReference type="SUPFAM" id="SSF54631">
    <property type="entry name" value="CBS-domain pair"/>
    <property type="match status" value="1"/>
</dbReference>
<evidence type="ECO:0000256" key="3">
    <source>
        <dbReference type="ARBA" id="ARBA00022737"/>
    </source>
</evidence>
<evidence type="ECO:0000256" key="9">
    <source>
        <dbReference type="SAM" id="Phobius"/>
    </source>
</evidence>
<feature type="transmembrane region" description="Helical" evidence="9">
    <location>
        <begin position="12"/>
        <end position="35"/>
    </location>
</feature>